<keyword evidence="2" id="KW-1185">Reference proteome</keyword>
<accession>A0A9P9WQV9</accession>
<evidence type="ECO:0000313" key="1">
    <source>
        <dbReference type="EMBL" id="KAI1875348.1"/>
    </source>
</evidence>
<organism evidence="1 2">
    <name type="scientific">Neoarthrinium moseri</name>
    <dbReference type="NCBI Taxonomy" id="1658444"/>
    <lineage>
        <taxon>Eukaryota</taxon>
        <taxon>Fungi</taxon>
        <taxon>Dikarya</taxon>
        <taxon>Ascomycota</taxon>
        <taxon>Pezizomycotina</taxon>
        <taxon>Sordariomycetes</taxon>
        <taxon>Xylariomycetidae</taxon>
        <taxon>Amphisphaeriales</taxon>
        <taxon>Apiosporaceae</taxon>
        <taxon>Neoarthrinium</taxon>
    </lineage>
</organism>
<gene>
    <name evidence="1" type="ORF">JX265_004406</name>
</gene>
<proteinExistence type="predicted"/>
<reference evidence="1" key="1">
    <citation type="submission" date="2021-03" db="EMBL/GenBank/DDBJ databases">
        <title>Revisited historic fungal species revealed as producer of novel bioactive compounds through whole genome sequencing and comparative genomics.</title>
        <authorList>
            <person name="Vignolle G.A."/>
            <person name="Hochenegger N."/>
            <person name="Mach R.L."/>
            <person name="Mach-Aigner A.R."/>
            <person name="Javad Rahimi M."/>
            <person name="Salim K.A."/>
            <person name="Chan C.M."/>
            <person name="Lim L.B.L."/>
            <person name="Cai F."/>
            <person name="Druzhinina I.S."/>
            <person name="U'Ren J.M."/>
            <person name="Derntl C."/>
        </authorList>
    </citation>
    <scope>NUCLEOTIDE SEQUENCE</scope>
    <source>
        <strain evidence="1">TUCIM 5799</strain>
    </source>
</reference>
<dbReference type="AlphaFoldDB" id="A0A9P9WQV9"/>
<evidence type="ECO:0000313" key="2">
    <source>
        <dbReference type="Proteomes" id="UP000829685"/>
    </source>
</evidence>
<dbReference type="Proteomes" id="UP000829685">
    <property type="component" value="Unassembled WGS sequence"/>
</dbReference>
<comment type="caution">
    <text evidence="1">The sequence shown here is derived from an EMBL/GenBank/DDBJ whole genome shotgun (WGS) entry which is preliminary data.</text>
</comment>
<protein>
    <submittedName>
        <fullName evidence="1">Uncharacterized protein</fullName>
    </submittedName>
</protein>
<dbReference type="EMBL" id="JAFIMR010000008">
    <property type="protein sequence ID" value="KAI1875348.1"/>
    <property type="molecule type" value="Genomic_DNA"/>
</dbReference>
<sequence>MYHSTVTLSSAWTPMDVKITAPKGEKIFRIYAALRIVISSTGRQPSEASTLIRWTEMGNVATWQGVRTALLVRRELELRSTRVG</sequence>
<name>A0A9P9WQV9_9PEZI</name>